<evidence type="ECO:0000259" key="1">
    <source>
        <dbReference type="Pfam" id="PF13274"/>
    </source>
</evidence>
<gene>
    <name evidence="2" type="ORF">CWO07_22725</name>
</gene>
<organism evidence="2 3">
    <name type="scientific">Vibrio splendidus</name>
    <dbReference type="NCBI Taxonomy" id="29497"/>
    <lineage>
        <taxon>Bacteria</taxon>
        <taxon>Pseudomonadati</taxon>
        <taxon>Pseudomonadota</taxon>
        <taxon>Gammaproteobacteria</taxon>
        <taxon>Vibrionales</taxon>
        <taxon>Vibrionaceae</taxon>
        <taxon>Vibrio</taxon>
    </lineage>
</organism>
<proteinExistence type="predicted"/>
<dbReference type="RefSeq" id="WP_108188288.1">
    <property type="nucleotide sequence ID" value="NZ_CAWOYR010000088.1"/>
</dbReference>
<reference evidence="2 3" key="1">
    <citation type="submission" date="2017-11" db="EMBL/GenBank/DDBJ databases">
        <title>Population delineation of vibrios coincides with oyster pathogenicity.</title>
        <authorList>
            <person name="Bruto M."/>
            <person name="Labreuche Y."/>
            <person name="James A."/>
            <person name="Piel D."/>
            <person name="Chenivesse S."/>
            <person name="Petton B."/>
            <person name="Polz M.F."/>
            <person name="Le Roux F."/>
        </authorList>
    </citation>
    <scope>NUCLEOTIDE SEQUENCE [LARGE SCALE GENOMIC DNA]</scope>
    <source>
        <strain evidence="2 3">FF_144</strain>
    </source>
</reference>
<evidence type="ECO:0000313" key="2">
    <source>
        <dbReference type="EMBL" id="PTP23813.1"/>
    </source>
</evidence>
<dbReference type="EMBL" id="PIFK01000068">
    <property type="protein sequence ID" value="PTP23813.1"/>
    <property type="molecule type" value="Genomic_DNA"/>
</dbReference>
<comment type="caution">
    <text evidence="2">The sequence shown here is derived from an EMBL/GenBank/DDBJ whole genome shotgun (WGS) entry which is preliminary data.</text>
</comment>
<feature type="domain" description="Antitoxin SocA-like Panacea" evidence="1">
    <location>
        <begin position="28"/>
        <end position="138"/>
    </location>
</feature>
<dbReference type="AlphaFoldDB" id="A0A2T5EPN7"/>
<dbReference type="Proteomes" id="UP000244197">
    <property type="component" value="Unassembled WGS sequence"/>
</dbReference>
<evidence type="ECO:0000313" key="3">
    <source>
        <dbReference type="Proteomes" id="UP000244197"/>
    </source>
</evidence>
<dbReference type="Pfam" id="PF13274">
    <property type="entry name" value="SocA_Panacea"/>
    <property type="match status" value="1"/>
</dbReference>
<name>A0A2T5EPN7_VIBSP</name>
<protein>
    <recommendedName>
        <fullName evidence="1">Antitoxin SocA-like Panacea domain-containing protein</fullName>
    </recommendedName>
</protein>
<sequence>MFSEERVTHMAAYFLLKSEPKKMPYIKLLKMLYLSERKSFVRWGSSMSGDNFVSMPHGPVMSQTYDLIRGHVSQKSVWQSFIKDEANYEVSLSEAISEDDIDELSRAEMKILDDIHSEFGQMGGFDLVGYTHDHCAEWNDPNGSSFPISPESILRAVGKSETQIEKLVLKYQESRQLQSIRATLR</sequence>
<accession>A0A2T5EPN7</accession>
<dbReference type="InterPro" id="IPR025272">
    <property type="entry name" value="SocA_Panacea"/>
</dbReference>